<sequence length="214" mass="24425">MGSILLMGSPGTGKTRLILKYLSYYDKALWVSTTESAPDVRRKLVDFDGELWVVDTHTWDQKVEVERRDIIVSNPMNLNEVSIAIGKALDSLGDEYFIAFDSISGLLLYHTPQKVIHFLRNIVVRMNTDNGAGIFTLVKNAHDVHIETSISLVFHNIIELERVFNGENVKRFIKIIRASQYVEKEVAEIHIVENDVAVPKVFDRFIKQQLNIGR</sequence>
<dbReference type="Gene3D" id="3.40.50.300">
    <property type="entry name" value="P-loop containing nucleotide triphosphate hydrolases"/>
    <property type="match status" value="1"/>
</dbReference>
<keyword evidence="3" id="KW-1185">Reference proteome</keyword>
<protein>
    <submittedName>
        <fullName evidence="2">KaiC</fullName>
    </submittedName>
</protein>
<gene>
    <name evidence="2" type="ORF">GAH_01031</name>
</gene>
<organism evidence="2 3">
    <name type="scientific">Geoglobus ahangari</name>
    <dbReference type="NCBI Taxonomy" id="113653"/>
    <lineage>
        <taxon>Archaea</taxon>
        <taxon>Methanobacteriati</taxon>
        <taxon>Methanobacteriota</taxon>
        <taxon>Archaeoglobi</taxon>
        <taxon>Archaeoglobales</taxon>
        <taxon>Archaeoglobaceae</taxon>
        <taxon>Geoglobus</taxon>
    </lineage>
</organism>
<dbReference type="InterPro" id="IPR014774">
    <property type="entry name" value="KaiC-like_dom"/>
</dbReference>
<dbReference type="InParanoid" id="A0A0F7DBT4"/>
<dbReference type="KEGG" id="gah:GAH_01031"/>
<accession>A0A0F7DBT4</accession>
<evidence type="ECO:0000313" key="2">
    <source>
        <dbReference type="EMBL" id="AKG91646.1"/>
    </source>
</evidence>
<dbReference type="OrthoDB" id="51466at2157"/>
<evidence type="ECO:0000259" key="1">
    <source>
        <dbReference type="Pfam" id="PF06745"/>
    </source>
</evidence>
<dbReference type="SUPFAM" id="SSF52540">
    <property type="entry name" value="P-loop containing nucleoside triphosphate hydrolases"/>
    <property type="match status" value="1"/>
</dbReference>
<dbReference type="EMBL" id="CP011267">
    <property type="protein sequence ID" value="AKG91646.1"/>
    <property type="molecule type" value="Genomic_DNA"/>
</dbReference>
<dbReference type="HOGENOM" id="CLU_1313069_0_0_2"/>
<dbReference type="Pfam" id="PF06745">
    <property type="entry name" value="ATPase"/>
    <property type="match status" value="1"/>
</dbReference>
<dbReference type="RefSeq" id="WP_048095078.1">
    <property type="nucleotide sequence ID" value="NZ_CP011267.1"/>
</dbReference>
<name>A0A0F7DBT4_9EURY</name>
<feature type="domain" description="KaiC-like" evidence="1">
    <location>
        <begin position="3"/>
        <end position="198"/>
    </location>
</feature>
<dbReference type="InterPro" id="IPR027417">
    <property type="entry name" value="P-loop_NTPase"/>
</dbReference>
<dbReference type="AlphaFoldDB" id="A0A0F7DBT4"/>
<evidence type="ECO:0000313" key="3">
    <source>
        <dbReference type="Proteomes" id="UP000034723"/>
    </source>
</evidence>
<dbReference type="GeneID" id="24803605"/>
<dbReference type="STRING" id="113653.GAH_01031"/>
<dbReference type="Proteomes" id="UP000034723">
    <property type="component" value="Chromosome"/>
</dbReference>
<reference evidence="2 3" key="1">
    <citation type="submission" date="2015-04" db="EMBL/GenBank/DDBJ databases">
        <title>The complete genome sequence of the hyperthermophilic, obligate iron-reducing archaeon Geoglobus ahangari strain 234T.</title>
        <authorList>
            <person name="Manzella M.P."/>
            <person name="Holmes D.E."/>
            <person name="Rocheleau J.M."/>
            <person name="Chung A."/>
            <person name="Reguera G."/>
            <person name="Kashefi K."/>
        </authorList>
    </citation>
    <scope>NUCLEOTIDE SEQUENCE [LARGE SCALE GENOMIC DNA]</scope>
    <source>
        <strain evidence="2 3">234</strain>
    </source>
</reference>
<proteinExistence type="predicted"/>